<dbReference type="EMBL" id="CAWUHD010000040">
    <property type="protein sequence ID" value="CAK7221441.1"/>
    <property type="molecule type" value="Genomic_DNA"/>
</dbReference>
<feature type="compositionally biased region" description="Basic and acidic residues" evidence="3">
    <location>
        <begin position="417"/>
        <end position="449"/>
    </location>
</feature>
<evidence type="ECO:0000256" key="1">
    <source>
        <dbReference type="ARBA" id="ARBA00022741"/>
    </source>
</evidence>
<dbReference type="CDD" id="cd08771">
    <property type="entry name" value="DLP_1"/>
    <property type="match status" value="1"/>
</dbReference>
<dbReference type="InterPro" id="IPR045063">
    <property type="entry name" value="Dynamin_N"/>
</dbReference>
<organism evidence="6 7">
    <name type="scientific">Sporothrix eucalyptigena</name>
    <dbReference type="NCBI Taxonomy" id="1812306"/>
    <lineage>
        <taxon>Eukaryota</taxon>
        <taxon>Fungi</taxon>
        <taxon>Dikarya</taxon>
        <taxon>Ascomycota</taxon>
        <taxon>Pezizomycotina</taxon>
        <taxon>Sordariomycetes</taxon>
        <taxon>Sordariomycetidae</taxon>
        <taxon>Ophiostomatales</taxon>
        <taxon>Ophiostomataceae</taxon>
        <taxon>Sporothrix</taxon>
    </lineage>
</organism>
<feature type="domain" description="GED" evidence="4">
    <location>
        <begin position="673"/>
        <end position="761"/>
    </location>
</feature>
<dbReference type="PRINTS" id="PR00195">
    <property type="entry name" value="DYNAMIN"/>
</dbReference>
<keyword evidence="2" id="KW-0342">GTP-binding</keyword>
<dbReference type="Pfam" id="PF00350">
    <property type="entry name" value="Dynamin_N"/>
    <property type="match status" value="1"/>
</dbReference>
<dbReference type="Pfam" id="PF01031">
    <property type="entry name" value="Dynamin_M"/>
    <property type="match status" value="1"/>
</dbReference>
<dbReference type="SUPFAM" id="SSF52540">
    <property type="entry name" value="P-loop containing nucleoside triphosphate hydrolases"/>
    <property type="match status" value="1"/>
</dbReference>
<feature type="compositionally biased region" description="Acidic residues" evidence="3">
    <location>
        <begin position="450"/>
        <end position="462"/>
    </location>
</feature>
<dbReference type="InterPro" id="IPR030381">
    <property type="entry name" value="G_DYNAMIN_dom"/>
</dbReference>
<evidence type="ECO:0000313" key="7">
    <source>
        <dbReference type="Proteomes" id="UP001642482"/>
    </source>
</evidence>
<dbReference type="PROSITE" id="PS51388">
    <property type="entry name" value="GED"/>
    <property type="match status" value="1"/>
</dbReference>
<reference evidence="6 7" key="1">
    <citation type="submission" date="2024-01" db="EMBL/GenBank/DDBJ databases">
        <authorList>
            <person name="Allen C."/>
            <person name="Tagirdzhanova G."/>
        </authorList>
    </citation>
    <scope>NUCLEOTIDE SEQUENCE [LARGE SCALE GENOMIC DNA]</scope>
</reference>
<evidence type="ECO:0008006" key="8">
    <source>
        <dbReference type="Google" id="ProtNLM"/>
    </source>
</evidence>
<protein>
    <recommendedName>
        <fullName evidence="8">Interferon-induced GTP-binding protein Mx2</fullName>
    </recommendedName>
</protein>
<dbReference type="InterPro" id="IPR020850">
    <property type="entry name" value="GED_dom"/>
</dbReference>
<feature type="domain" description="Dynamin-type G" evidence="5">
    <location>
        <begin position="27"/>
        <end position="320"/>
    </location>
</feature>
<evidence type="ECO:0000256" key="2">
    <source>
        <dbReference type="ARBA" id="ARBA00023134"/>
    </source>
</evidence>
<name>A0ABP0BPJ6_9PEZI</name>
<accession>A0ABP0BPJ6</accession>
<evidence type="ECO:0000313" key="6">
    <source>
        <dbReference type="EMBL" id="CAK7221441.1"/>
    </source>
</evidence>
<evidence type="ECO:0000259" key="5">
    <source>
        <dbReference type="PROSITE" id="PS51718"/>
    </source>
</evidence>
<dbReference type="PANTHER" id="PTHR11566:SF215">
    <property type="entry name" value="DYNAMIN GTPASE"/>
    <property type="match status" value="1"/>
</dbReference>
<comment type="caution">
    <text evidence="6">The sequence shown here is derived from an EMBL/GenBank/DDBJ whole genome shotgun (WGS) entry which is preliminary data.</text>
</comment>
<dbReference type="Gene3D" id="1.20.120.1240">
    <property type="entry name" value="Dynamin, middle domain"/>
    <property type="match status" value="1"/>
</dbReference>
<feature type="region of interest" description="Disordered" evidence="3">
    <location>
        <begin position="417"/>
        <end position="467"/>
    </location>
</feature>
<dbReference type="PROSITE" id="PS51718">
    <property type="entry name" value="G_DYNAMIN_2"/>
    <property type="match status" value="1"/>
</dbReference>
<dbReference type="PANTHER" id="PTHR11566">
    <property type="entry name" value="DYNAMIN"/>
    <property type="match status" value="1"/>
</dbReference>
<dbReference type="InterPro" id="IPR000375">
    <property type="entry name" value="Dynamin_stalk"/>
</dbReference>
<keyword evidence="1" id="KW-0547">Nucleotide-binding</keyword>
<sequence length="761" mass="85434">MAANSGLSNNAYLSKIDQLRETNVGSLIPLPQVIVVGDQSSGKSSTLESLTGFAFPRATTLCTRYATQISCIRAPTKEITVSIIPRLNASADIKARLQAFRHTLDKMDAQSLACIFQEANIAMGIQRNDDDEPGSVPAFSEDTLKIDISGPNETHLTLVDIPGIFRVPTPGVTTDSDIQLVRNMVQRYMENPRTIILAVIPCNVDIASQEILRLAADADPEGIRTMGVLTKPDLAKERAVQDVILELINGQRNPLKLGYCVIQNRGADDNSSSAHELEASERAFFQAAPWSTCNATALGADALRTHLRSLLLDISKREYPHVRAQIESRRRVCAEQLDALGPSRADEMSQRRYLVNIASHAQDLILRATNGDYTGSDGLFQRVQSLRLITRLVRQNEIFSSAFAKFGHIQNFRETKGKDKVDEEKKLERGSEDDSSDDSRDGPSSRVQEDSDDDLVQNESDLEQPKHGITVRMPFNQTRDYDDIQDIVILGKKLAPPQPGPLYGLIRRVYQNSRGPELGTFNGAVLATLFRTITTRWELLMQAHVSKSILFVHDFMHHLLEEVCPDHRVRRQLWDVLLRDELRGRYCAAMKQGKFLLGIERSGLPVTMNAYFNKTIKHKRQEDLVQRIEGCSKTISNTHARKGSFVEMEPLKYIPFDDVKSLTLDMEHNDMVCEDLLNAVESYYKVARERFVDTLCQQVIYHMLLTGPDSPLYILSPNSIMLLSADQLEAIAGEDSVTVNQRQILRRQLDSLEEAMKVMRS</sequence>
<evidence type="ECO:0000259" key="4">
    <source>
        <dbReference type="PROSITE" id="PS51388"/>
    </source>
</evidence>
<gene>
    <name evidence="6" type="ORF">SEUCBS140593_004569</name>
</gene>
<dbReference type="InterPro" id="IPR022812">
    <property type="entry name" value="Dynamin"/>
</dbReference>
<dbReference type="InterPro" id="IPR027417">
    <property type="entry name" value="P-loop_NTPase"/>
</dbReference>
<keyword evidence="7" id="KW-1185">Reference proteome</keyword>
<evidence type="ECO:0000256" key="3">
    <source>
        <dbReference type="SAM" id="MobiDB-lite"/>
    </source>
</evidence>
<dbReference type="SMART" id="SM00053">
    <property type="entry name" value="DYNc"/>
    <property type="match status" value="1"/>
</dbReference>
<proteinExistence type="predicted"/>
<dbReference type="Gene3D" id="3.40.50.300">
    <property type="entry name" value="P-loop containing nucleotide triphosphate hydrolases"/>
    <property type="match status" value="1"/>
</dbReference>
<dbReference type="Proteomes" id="UP001642482">
    <property type="component" value="Unassembled WGS sequence"/>
</dbReference>
<dbReference type="InterPro" id="IPR001401">
    <property type="entry name" value="Dynamin_GTPase"/>
</dbReference>